<dbReference type="EMBL" id="JAEUBG010000450">
    <property type="protein sequence ID" value="KAH3688253.1"/>
    <property type="molecule type" value="Genomic_DNA"/>
</dbReference>
<dbReference type="SUPFAM" id="SSF56317">
    <property type="entry name" value="Carbon-nitrogen hydrolase"/>
    <property type="match status" value="1"/>
</dbReference>
<accession>A0A9P8QC68</accession>
<dbReference type="Proteomes" id="UP000774326">
    <property type="component" value="Unassembled WGS sequence"/>
</dbReference>
<dbReference type="GO" id="GO:0008418">
    <property type="term" value="F:protein-N-terminal asparagine amidohydrolase activity"/>
    <property type="evidence" value="ECO:0007669"/>
    <property type="project" value="InterPro"/>
</dbReference>
<organism evidence="1 2">
    <name type="scientific">Wickerhamomyces pijperi</name>
    <name type="common">Yeast</name>
    <name type="synonym">Pichia pijperi</name>
    <dbReference type="NCBI Taxonomy" id="599730"/>
    <lineage>
        <taxon>Eukaryota</taxon>
        <taxon>Fungi</taxon>
        <taxon>Dikarya</taxon>
        <taxon>Ascomycota</taxon>
        <taxon>Saccharomycotina</taxon>
        <taxon>Saccharomycetes</taxon>
        <taxon>Phaffomycetales</taxon>
        <taxon>Wickerhamomycetaceae</taxon>
        <taxon>Wickerhamomyces</taxon>
    </lineage>
</organism>
<name>A0A9P8QC68_WICPI</name>
<sequence>KDQDNYTKLFEQKVPFEINTDPASESSILDPTEVPYDRTLPDKETARYWLIRFQPLFANRHRKMAVAICNRSGVETELMYAGSSSIYQFNGELYEDGVDLDVLGSLGQGVEGVLVRDVEL</sequence>
<dbReference type="InterPro" id="IPR039703">
    <property type="entry name" value="Nta1"/>
</dbReference>
<dbReference type="GO" id="GO:0030163">
    <property type="term" value="P:protein catabolic process"/>
    <property type="evidence" value="ECO:0007669"/>
    <property type="project" value="TreeGrafter"/>
</dbReference>
<feature type="non-terminal residue" evidence="1">
    <location>
        <position position="1"/>
    </location>
</feature>
<gene>
    <name evidence="1" type="ORF">WICPIJ_000762</name>
</gene>
<evidence type="ECO:0000313" key="1">
    <source>
        <dbReference type="EMBL" id="KAH3688253.1"/>
    </source>
</evidence>
<reference evidence="1" key="2">
    <citation type="submission" date="2021-01" db="EMBL/GenBank/DDBJ databases">
        <authorList>
            <person name="Schikora-Tamarit M.A."/>
        </authorList>
    </citation>
    <scope>NUCLEOTIDE SEQUENCE</scope>
    <source>
        <strain evidence="1">CBS2887</strain>
    </source>
</reference>
<dbReference type="AlphaFoldDB" id="A0A9P8QC68"/>
<dbReference type="InterPro" id="IPR036526">
    <property type="entry name" value="C-N_Hydrolase_sf"/>
</dbReference>
<dbReference type="PANTHER" id="PTHR11750:SF26">
    <property type="entry name" value="PROTEIN N-TERMINAL AMIDASE"/>
    <property type="match status" value="1"/>
</dbReference>
<dbReference type="PANTHER" id="PTHR11750">
    <property type="entry name" value="PROTEIN N-TERMINAL AMIDASE"/>
    <property type="match status" value="1"/>
</dbReference>
<keyword evidence="2" id="KW-1185">Reference proteome</keyword>
<comment type="caution">
    <text evidence="1">The sequence shown here is derived from an EMBL/GenBank/DDBJ whole genome shotgun (WGS) entry which is preliminary data.</text>
</comment>
<proteinExistence type="predicted"/>
<protein>
    <submittedName>
        <fullName evidence="1">Uncharacterized protein</fullName>
    </submittedName>
</protein>
<dbReference type="GO" id="GO:0070773">
    <property type="term" value="F:protein-N-terminal glutamine amidohydrolase activity"/>
    <property type="evidence" value="ECO:0007669"/>
    <property type="project" value="InterPro"/>
</dbReference>
<evidence type="ECO:0000313" key="2">
    <source>
        <dbReference type="Proteomes" id="UP000774326"/>
    </source>
</evidence>
<dbReference type="Gene3D" id="3.60.110.10">
    <property type="entry name" value="Carbon-nitrogen hydrolase"/>
    <property type="match status" value="1"/>
</dbReference>
<dbReference type="OrthoDB" id="201515at2759"/>
<reference evidence="1" key="1">
    <citation type="journal article" date="2021" name="Open Biol.">
        <title>Shared evolutionary footprints suggest mitochondrial oxidative damage underlies multiple complex I losses in fungi.</title>
        <authorList>
            <person name="Schikora-Tamarit M.A."/>
            <person name="Marcet-Houben M."/>
            <person name="Nosek J."/>
            <person name="Gabaldon T."/>
        </authorList>
    </citation>
    <scope>NUCLEOTIDE SEQUENCE</scope>
    <source>
        <strain evidence="1">CBS2887</strain>
    </source>
</reference>